<dbReference type="AlphaFoldDB" id="A0A0F9CUU0"/>
<evidence type="ECO:0000313" key="2">
    <source>
        <dbReference type="EMBL" id="KKL03688.1"/>
    </source>
</evidence>
<keyword evidence="1" id="KW-1133">Transmembrane helix</keyword>
<organism evidence="2">
    <name type="scientific">marine sediment metagenome</name>
    <dbReference type="NCBI Taxonomy" id="412755"/>
    <lineage>
        <taxon>unclassified sequences</taxon>
        <taxon>metagenomes</taxon>
        <taxon>ecological metagenomes</taxon>
    </lineage>
</organism>
<protein>
    <submittedName>
        <fullName evidence="2">Uncharacterized protein</fullName>
    </submittedName>
</protein>
<dbReference type="EMBL" id="LAZR01044829">
    <property type="protein sequence ID" value="KKL03688.1"/>
    <property type="molecule type" value="Genomic_DNA"/>
</dbReference>
<proteinExistence type="predicted"/>
<name>A0A0F9CUU0_9ZZZZ</name>
<gene>
    <name evidence="2" type="ORF">LCGC14_2623620</name>
</gene>
<accession>A0A0F9CUU0</accession>
<reference evidence="2" key="1">
    <citation type="journal article" date="2015" name="Nature">
        <title>Complex archaea that bridge the gap between prokaryotes and eukaryotes.</title>
        <authorList>
            <person name="Spang A."/>
            <person name="Saw J.H."/>
            <person name="Jorgensen S.L."/>
            <person name="Zaremba-Niedzwiedzka K."/>
            <person name="Martijn J."/>
            <person name="Lind A.E."/>
            <person name="van Eijk R."/>
            <person name="Schleper C."/>
            <person name="Guy L."/>
            <person name="Ettema T.J."/>
        </authorList>
    </citation>
    <scope>NUCLEOTIDE SEQUENCE</scope>
</reference>
<keyword evidence="1" id="KW-0472">Membrane</keyword>
<keyword evidence="1" id="KW-0812">Transmembrane</keyword>
<feature type="transmembrane region" description="Helical" evidence="1">
    <location>
        <begin position="7"/>
        <end position="35"/>
    </location>
</feature>
<feature type="transmembrane region" description="Helical" evidence="1">
    <location>
        <begin position="41"/>
        <end position="61"/>
    </location>
</feature>
<evidence type="ECO:0000256" key="1">
    <source>
        <dbReference type="SAM" id="Phobius"/>
    </source>
</evidence>
<comment type="caution">
    <text evidence="2">The sequence shown here is derived from an EMBL/GenBank/DDBJ whole genome shotgun (WGS) entry which is preliminary data.</text>
</comment>
<sequence length="67" mass="7314">MNDQGKAYIFIFITLGLFWGAIGGFLVLAFSVFISVSVWKAGVWIVSSSVFGGFMSATVWTKEDPSK</sequence>